<dbReference type="AlphaFoldDB" id="A0A511TBZ1"/>
<name>A0A511TBZ1_MYXFU</name>
<dbReference type="PANTHER" id="PTHR12697:SF5">
    <property type="entry name" value="DEOXYHYPUSINE HYDROXYLASE"/>
    <property type="match status" value="1"/>
</dbReference>
<dbReference type="STRING" id="1334629.MFUL124B02_09445"/>
<feature type="region of interest" description="Disordered" evidence="1">
    <location>
        <begin position="222"/>
        <end position="242"/>
    </location>
</feature>
<dbReference type="InterPro" id="IPR004155">
    <property type="entry name" value="PBS_lyase_HEAT"/>
</dbReference>
<organism evidence="2 3">
    <name type="scientific">Myxococcus fulvus</name>
    <dbReference type="NCBI Taxonomy" id="33"/>
    <lineage>
        <taxon>Bacteria</taxon>
        <taxon>Pseudomonadati</taxon>
        <taxon>Myxococcota</taxon>
        <taxon>Myxococcia</taxon>
        <taxon>Myxococcales</taxon>
        <taxon>Cystobacterineae</taxon>
        <taxon>Myxococcaceae</taxon>
        <taxon>Myxococcus</taxon>
    </lineage>
</organism>
<accession>A0A511TBZ1</accession>
<dbReference type="InterPro" id="IPR011989">
    <property type="entry name" value="ARM-like"/>
</dbReference>
<evidence type="ECO:0000313" key="3">
    <source>
        <dbReference type="Proteomes" id="UP000321514"/>
    </source>
</evidence>
<dbReference type="EMBL" id="BJXR01000049">
    <property type="protein sequence ID" value="GEN11695.1"/>
    <property type="molecule type" value="Genomic_DNA"/>
</dbReference>
<dbReference type="SUPFAM" id="SSF48371">
    <property type="entry name" value="ARM repeat"/>
    <property type="match status" value="1"/>
</dbReference>
<dbReference type="Proteomes" id="UP000321514">
    <property type="component" value="Unassembled WGS sequence"/>
</dbReference>
<evidence type="ECO:0008006" key="4">
    <source>
        <dbReference type="Google" id="ProtNLM"/>
    </source>
</evidence>
<dbReference type="InterPro" id="IPR016024">
    <property type="entry name" value="ARM-type_fold"/>
</dbReference>
<sequence>MQVFEAMKPDRELAKKLDAIVQGTLVDGRAQTEALVASVVSAGGTSEQELIRMLGDSSLDPELRADICWLIPRLELDGAEKLLEPLMAEPSDKLREEAAVGLGLVAQDTSIEVLLKAMEQDASRSVRRAALHALGIFSPPRAAPHVMKLLLDPNEDEETRADAAEALAHFRHEGIVEVLIDQLRDASAKVRYSAAYSLGQQGDGTAIEPLREISLRDHAATPWGSVSSSARNALDELERRDA</sequence>
<evidence type="ECO:0000313" key="2">
    <source>
        <dbReference type="EMBL" id="GEN11695.1"/>
    </source>
</evidence>
<dbReference type="Pfam" id="PF13646">
    <property type="entry name" value="HEAT_2"/>
    <property type="match status" value="1"/>
</dbReference>
<proteinExistence type="predicted"/>
<dbReference type="Gene3D" id="1.25.10.10">
    <property type="entry name" value="Leucine-rich Repeat Variant"/>
    <property type="match status" value="2"/>
</dbReference>
<dbReference type="PANTHER" id="PTHR12697">
    <property type="entry name" value="PBS LYASE HEAT-LIKE PROTEIN"/>
    <property type="match status" value="1"/>
</dbReference>
<reference evidence="2 3" key="1">
    <citation type="submission" date="2019-07" db="EMBL/GenBank/DDBJ databases">
        <title>Whole genome shotgun sequence of Myxococcus fulvus NBRC 100333.</title>
        <authorList>
            <person name="Hosoyama A."/>
            <person name="Uohara A."/>
            <person name="Ohji S."/>
            <person name="Ichikawa N."/>
        </authorList>
    </citation>
    <scope>NUCLEOTIDE SEQUENCE [LARGE SCALE GENOMIC DNA]</scope>
    <source>
        <strain evidence="2 3">NBRC 100333</strain>
    </source>
</reference>
<feature type="compositionally biased region" description="Basic and acidic residues" evidence="1">
    <location>
        <begin position="233"/>
        <end position="242"/>
    </location>
</feature>
<protein>
    <recommendedName>
        <fullName evidence="4">HEAT repeat-containing PBS lyase</fullName>
    </recommendedName>
</protein>
<dbReference type="SMART" id="SM00567">
    <property type="entry name" value="EZ_HEAT"/>
    <property type="match status" value="4"/>
</dbReference>
<evidence type="ECO:0000256" key="1">
    <source>
        <dbReference type="SAM" id="MobiDB-lite"/>
    </source>
</evidence>
<dbReference type="GO" id="GO:0016491">
    <property type="term" value="F:oxidoreductase activity"/>
    <property type="evidence" value="ECO:0007669"/>
    <property type="project" value="TreeGrafter"/>
</dbReference>
<comment type="caution">
    <text evidence="2">The sequence shown here is derived from an EMBL/GenBank/DDBJ whole genome shotgun (WGS) entry which is preliminary data.</text>
</comment>
<dbReference type="Pfam" id="PF03130">
    <property type="entry name" value="HEAT_PBS"/>
    <property type="match status" value="1"/>
</dbReference>
<gene>
    <name evidence="2" type="ORF">MFU01_67320</name>
</gene>